<dbReference type="Pfam" id="PF20636">
    <property type="entry name" value="SMN_G2-BD"/>
    <property type="match status" value="1"/>
</dbReference>
<dbReference type="CDD" id="cd22852">
    <property type="entry name" value="SMN_C"/>
    <property type="match status" value="1"/>
</dbReference>
<dbReference type="HOGENOM" id="CLU_1210008_0_0_1"/>
<dbReference type="OrthoDB" id="197400at2759"/>
<proteinExistence type="predicted"/>
<feature type="region of interest" description="Disordered" evidence="1">
    <location>
        <begin position="179"/>
        <end position="200"/>
    </location>
</feature>
<keyword evidence="4" id="KW-1185">Reference proteome</keyword>
<dbReference type="CDD" id="cd22851">
    <property type="entry name" value="SMN_N"/>
    <property type="match status" value="1"/>
</dbReference>
<accession>A0A0C9XKY3</accession>
<evidence type="ECO:0000313" key="4">
    <source>
        <dbReference type="Proteomes" id="UP000054477"/>
    </source>
</evidence>
<protein>
    <recommendedName>
        <fullName evidence="2">Survival Motor Neuron Gemin2-binding domain-containing protein</fullName>
    </recommendedName>
</protein>
<dbReference type="STRING" id="1095629.A0A0C9XKY3"/>
<feature type="compositionally biased region" description="Polar residues" evidence="1">
    <location>
        <begin position="186"/>
        <end position="197"/>
    </location>
</feature>
<evidence type="ECO:0000313" key="3">
    <source>
        <dbReference type="EMBL" id="KIJ98246.1"/>
    </source>
</evidence>
<dbReference type="InterPro" id="IPR049481">
    <property type="entry name" value="SMN_G2-BD"/>
</dbReference>
<feature type="compositionally biased region" description="Acidic residues" evidence="1">
    <location>
        <begin position="70"/>
        <end position="82"/>
    </location>
</feature>
<evidence type="ECO:0000259" key="2">
    <source>
        <dbReference type="Pfam" id="PF20636"/>
    </source>
</evidence>
<dbReference type="AlphaFoldDB" id="A0A0C9XKY3"/>
<dbReference type="EMBL" id="KN838673">
    <property type="protein sequence ID" value="KIJ98246.1"/>
    <property type="molecule type" value="Genomic_DNA"/>
</dbReference>
<organism evidence="3 4">
    <name type="scientific">Laccaria amethystina LaAM-08-1</name>
    <dbReference type="NCBI Taxonomy" id="1095629"/>
    <lineage>
        <taxon>Eukaryota</taxon>
        <taxon>Fungi</taxon>
        <taxon>Dikarya</taxon>
        <taxon>Basidiomycota</taxon>
        <taxon>Agaricomycotina</taxon>
        <taxon>Agaricomycetes</taxon>
        <taxon>Agaricomycetidae</taxon>
        <taxon>Agaricales</taxon>
        <taxon>Agaricineae</taxon>
        <taxon>Hydnangiaceae</taxon>
        <taxon>Laccaria</taxon>
    </lineage>
</organism>
<gene>
    <name evidence="3" type="ORF">K443DRAFT_104203</name>
</gene>
<reference evidence="3 4" key="1">
    <citation type="submission" date="2014-04" db="EMBL/GenBank/DDBJ databases">
        <authorList>
            <consortium name="DOE Joint Genome Institute"/>
            <person name="Kuo A."/>
            <person name="Kohler A."/>
            <person name="Nagy L.G."/>
            <person name="Floudas D."/>
            <person name="Copeland A."/>
            <person name="Barry K.W."/>
            <person name="Cichocki N."/>
            <person name="Veneault-Fourrey C."/>
            <person name="LaButti K."/>
            <person name="Lindquist E.A."/>
            <person name="Lipzen A."/>
            <person name="Lundell T."/>
            <person name="Morin E."/>
            <person name="Murat C."/>
            <person name="Sun H."/>
            <person name="Tunlid A."/>
            <person name="Henrissat B."/>
            <person name="Grigoriev I.V."/>
            <person name="Hibbett D.S."/>
            <person name="Martin F."/>
            <person name="Nordberg H.P."/>
            <person name="Cantor M.N."/>
            <person name="Hua S.X."/>
        </authorList>
    </citation>
    <scope>NUCLEOTIDE SEQUENCE [LARGE SCALE GENOMIC DNA]</scope>
    <source>
        <strain evidence="3 4">LaAM-08-1</strain>
    </source>
</reference>
<name>A0A0C9XKY3_9AGAR</name>
<reference evidence="4" key="2">
    <citation type="submission" date="2015-01" db="EMBL/GenBank/DDBJ databases">
        <title>Evolutionary Origins and Diversification of the Mycorrhizal Mutualists.</title>
        <authorList>
            <consortium name="DOE Joint Genome Institute"/>
            <consortium name="Mycorrhizal Genomics Consortium"/>
            <person name="Kohler A."/>
            <person name="Kuo A."/>
            <person name="Nagy L.G."/>
            <person name="Floudas D."/>
            <person name="Copeland A."/>
            <person name="Barry K.W."/>
            <person name="Cichocki N."/>
            <person name="Veneault-Fourrey C."/>
            <person name="LaButti K."/>
            <person name="Lindquist E.A."/>
            <person name="Lipzen A."/>
            <person name="Lundell T."/>
            <person name="Morin E."/>
            <person name="Murat C."/>
            <person name="Riley R."/>
            <person name="Ohm R."/>
            <person name="Sun H."/>
            <person name="Tunlid A."/>
            <person name="Henrissat B."/>
            <person name="Grigoriev I.V."/>
            <person name="Hibbett D.S."/>
            <person name="Martin F."/>
        </authorList>
    </citation>
    <scope>NUCLEOTIDE SEQUENCE [LARGE SCALE GENOMIC DNA]</scope>
    <source>
        <strain evidence="4">LaAM-08-1</strain>
    </source>
</reference>
<dbReference type="InterPro" id="IPR047313">
    <property type="entry name" value="SMN_C"/>
</dbReference>
<sequence>MAGRSVISYDDITLPPAASSIQLPASKKRKWNNNHKPTSTVQHWDDPTPTIHGGGPSNRQSKAKDKEVVFDDDEAEREDEESRELTHEEIWDDSALVDAWNAAMEEYEAYNGPDKGTMINQDEAFSRALSAMYWGGYWTAMYHCQRQLSGNVIASTVTAGGNDQTDVDVDEDLVYEEEEEEEEFVSTQSSAQPQKSECSPHAFVSANEHLSDTVAQRTKLQWQCGKYTLLFSRV</sequence>
<evidence type="ECO:0000256" key="1">
    <source>
        <dbReference type="SAM" id="MobiDB-lite"/>
    </source>
</evidence>
<feature type="region of interest" description="Disordered" evidence="1">
    <location>
        <begin position="1"/>
        <end position="83"/>
    </location>
</feature>
<dbReference type="Proteomes" id="UP000054477">
    <property type="component" value="Unassembled WGS sequence"/>
</dbReference>
<feature type="domain" description="Survival Motor Neuron Gemin2-binding" evidence="2">
    <location>
        <begin position="88"/>
        <end position="107"/>
    </location>
</feature>